<dbReference type="PROSITE" id="PS50053">
    <property type="entry name" value="UBIQUITIN_2"/>
    <property type="match status" value="1"/>
</dbReference>
<proteinExistence type="predicted"/>
<dbReference type="CDD" id="cd17039">
    <property type="entry name" value="Ubl_ubiquitin_like"/>
    <property type="match status" value="1"/>
</dbReference>
<dbReference type="SUPFAM" id="SSF54236">
    <property type="entry name" value="Ubiquitin-like"/>
    <property type="match status" value="1"/>
</dbReference>
<dbReference type="Gene3D" id="3.10.20.90">
    <property type="entry name" value="Phosphatidylinositol 3-kinase Catalytic Subunit, Chain A, domain 1"/>
    <property type="match status" value="1"/>
</dbReference>
<protein>
    <recommendedName>
        <fullName evidence="1">Ubiquitin-like domain-containing protein</fullName>
    </recommendedName>
</protein>
<organism evidence="2 3">
    <name type="scientific">Hevea brasiliensis</name>
    <name type="common">Para rubber tree</name>
    <name type="synonym">Siphonia brasiliensis</name>
    <dbReference type="NCBI Taxonomy" id="3981"/>
    <lineage>
        <taxon>Eukaryota</taxon>
        <taxon>Viridiplantae</taxon>
        <taxon>Streptophyta</taxon>
        <taxon>Embryophyta</taxon>
        <taxon>Tracheophyta</taxon>
        <taxon>Spermatophyta</taxon>
        <taxon>Magnoliopsida</taxon>
        <taxon>eudicotyledons</taxon>
        <taxon>Gunneridae</taxon>
        <taxon>Pentapetalae</taxon>
        <taxon>rosids</taxon>
        <taxon>fabids</taxon>
        <taxon>Malpighiales</taxon>
        <taxon>Euphorbiaceae</taxon>
        <taxon>Crotonoideae</taxon>
        <taxon>Micrandreae</taxon>
        <taxon>Hevea</taxon>
    </lineage>
</organism>
<gene>
    <name evidence="2" type="ORF">P3X46_033398</name>
</gene>
<dbReference type="InterPro" id="IPR000626">
    <property type="entry name" value="Ubiquitin-like_dom"/>
</dbReference>
<evidence type="ECO:0000313" key="2">
    <source>
        <dbReference type="EMBL" id="KAJ9136307.1"/>
    </source>
</evidence>
<reference evidence="2 3" key="1">
    <citation type="journal article" date="2023" name="Plant Biotechnol. J.">
        <title>Chromosome-level wild Hevea brasiliensis genome provides new tools for genomic-assisted breeding and valuable loci to elevate rubber yield.</title>
        <authorList>
            <person name="Cheng H."/>
            <person name="Song X."/>
            <person name="Hu Y."/>
            <person name="Wu T."/>
            <person name="Yang Q."/>
            <person name="An Z."/>
            <person name="Feng S."/>
            <person name="Deng Z."/>
            <person name="Wu W."/>
            <person name="Zeng X."/>
            <person name="Tu M."/>
            <person name="Wang X."/>
            <person name="Huang H."/>
        </authorList>
    </citation>
    <scope>NUCLEOTIDE SEQUENCE [LARGE SCALE GENOMIC DNA]</scope>
    <source>
        <strain evidence="2">MT/VB/25A 57/8</strain>
    </source>
</reference>
<comment type="caution">
    <text evidence="2">The sequence shown here is derived from an EMBL/GenBank/DDBJ whole genome shotgun (WGS) entry which is preliminary data.</text>
</comment>
<name>A0ABQ9KJ76_HEVBR</name>
<evidence type="ECO:0000313" key="3">
    <source>
        <dbReference type="Proteomes" id="UP001174677"/>
    </source>
</evidence>
<evidence type="ECO:0000259" key="1">
    <source>
        <dbReference type="PROSITE" id="PS50053"/>
    </source>
</evidence>
<sequence length="74" mass="8854">MLVWIRYDYRYPVILPKDPNIYDINLEIRDLINVAVEDQELFFNGKHLQDEVKAEDHRIQPYNEIISPCGLYST</sequence>
<feature type="domain" description="Ubiquitin-like" evidence="1">
    <location>
        <begin position="1"/>
        <end position="65"/>
    </location>
</feature>
<dbReference type="Pfam" id="PF00240">
    <property type="entry name" value="ubiquitin"/>
    <property type="match status" value="1"/>
</dbReference>
<accession>A0ABQ9KJ76</accession>
<dbReference type="EMBL" id="JARPOI010000018">
    <property type="protein sequence ID" value="KAJ9136307.1"/>
    <property type="molecule type" value="Genomic_DNA"/>
</dbReference>
<keyword evidence="3" id="KW-1185">Reference proteome</keyword>
<dbReference type="InterPro" id="IPR029071">
    <property type="entry name" value="Ubiquitin-like_domsf"/>
</dbReference>
<dbReference type="Proteomes" id="UP001174677">
    <property type="component" value="Chromosome 18"/>
</dbReference>